<dbReference type="GO" id="GO:0016757">
    <property type="term" value="F:glycosyltransferase activity"/>
    <property type="evidence" value="ECO:0007669"/>
    <property type="project" value="InterPro"/>
</dbReference>
<dbReference type="PANTHER" id="PTHR12526:SF635">
    <property type="entry name" value="GLYCOSYL TRANSFERASE GROUP 1"/>
    <property type="match status" value="1"/>
</dbReference>
<dbReference type="PANTHER" id="PTHR12526">
    <property type="entry name" value="GLYCOSYLTRANSFERASE"/>
    <property type="match status" value="1"/>
</dbReference>
<evidence type="ECO:0000259" key="1">
    <source>
        <dbReference type="Pfam" id="PF00534"/>
    </source>
</evidence>
<dbReference type="CDD" id="cd03825">
    <property type="entry name" value="GT4_WcaC-like"/>
    <property type="match status" value="1"/>
</dbReference>
<feature type="domain" description="Glycosyl transferase family 1" evidence="1">
    <location>
        <begin position="248"/>
        <end position="387"/>
    </location>
</feature>
<evidence type="ECO:0000313" key="3">
    <source>
        <dbReference type="EMBL" id="BAC09941.1"/>
    </source>
</evidence>
<dbReference type="Pfam" id="PF13439">
    <property type="entry name" value="Glyco_transf_4"/>
    <property type="match status" value="1"/>
</dbReference>
<dbReference type="AlphaFoldDB" id="Q8DGC9"/>
<dbReference type="CAZy" id="GT4">
    <property type="family name" value="Glycosyltransferase Family 4"/>
</dbReference>
<dbReference type="Pfam" id="PF00534">
    <property type="entry name" value="Glycos_transf_1"/>
    <property type="match status" value="1"/>
</dbReference>
<dbReference type="eggNOG" id="COG0438">
    <property type="taxonomic scope" value="Bacteria"/>
</dbReference>
<dbReference type="InterPro" id="IPR028098">
    <property type="entry name" value="Glyco_trans_4-like_N"/>
</dbReference>
<dbReference type="RefSeq" id="WP_011058221.1">
    <property type="nucleotide sequence ID" value="NC_004113.1"/>
</dbReference>
<gene>
    <name evidence="3" type="ordered locus">tlr2389</name>
</gene>
<name>Q8DGC9_THEVB</name>
<dbReference type="STRING" id="197221.gene:10749009"/>
<evidence type="ECO:0000313" key="4">
    <source>
        <dbReference type="Proteomes" id="UP000000440"/>
    </source>
</evidence>
<dbReference type="SMR" id="Q8DGC9"/>
<keyword evidence="4" id="KW-1185">Reference proteome</keyword>
<dbReference type="Gene3D" id="3.40.50.2000">
    <property type="entry name" value="Glycogen Phosphorylase B"/>
    <property type="match status" value="2"/>
</dbReference>
<dbReference type="InterPro" id="IPR001296">
    <property type="entry name" value="Glyco_trans_1"/>
</dbReference>
<dbReference type="PATRIC" id="fig|197221.4.peg.2509"/>
<sequence length="415" mass="46498">MKVYHLNHFDIIGGAARAAYRIHHALREVGVDSTLLVDVGMSGDWTVQGPTTKFGKALARLRPAMVQLLLKSVFKTGNPSPHSPALLPSGRVAALNQSDVDIVHLHWVQGEMLSIADIGRLRKPVVWTLHDMWAFCGAEHYAEDCRWRQGYCRDNQRSDESGFDLNRWTWLCKCKHWKKPMQIVTPSRWLAQCVRESALMRDWPVSVIPNPINTERWQPVEAKLARSLLGFPQDVPLVLFGAIAGGKDPRKGFDLLLAALHHLHGQVADLQLVVFGEHRPKNPPDLGFPIHYTGHLHDDLTLRILYSAADVMVVPSRQEAFGQTASESHACGTPVVAFNTSGLPDIVKHEETGYLAKPFDPEDLARGIEWVLSDSVRRAQLRKNARARAEQCFASQLVATQYRQVYESVMNGVVI</sequence>
<dbReference type="SUPFAM" id="SSF53756">
    <property type="entry name" value="UDP-Glycosyltransferase/glycogen phosphorylase"/>
    <property type="match status" value="1"/>
</dbReference>
<organism evidence="3 4">
    <name type="scientific">Thermosynechococcus vestitus (strain NIES-2133 / IAM M-273 / BP-1)</name>
    <dbReference type="NCBI Taxonomy" id="197221"/>
    <lineage>
        <taxon>Bacteria</taxon>
        <taxon>Bacillati</taxon>
        <taxon>Cyanobacteriota</taxon>
        <taxon>Cyanophyceae</taxon>
        <taxon>Acaryochloridales</taxon>
        <taxon>Thermosynechococcaceae</taxon>
        <taxon>Thermosynechococcus</taxon>
    </lineage>
</organism>
<accession>Q8DGC9</accession>
<dbReference type="EMBL" id="BA000039">
    <property type="protein sequence ID" value="BAC09941.1"/>
    <property type="molecule type" value="Genomic_DNA"/>
</dbReference>
<dbReference type="KEGG" id="tel:tlr2389"/>
<protein>
    <submittedName>
        <fullName evidence="3">Tlr2389 protein</fullName>
    </submittedName>
</protein>
<feature type="domain" description="Glycosyltransferase subfamily 4-like N-terminal" evidence="2">
    <location>
        <begin position="12"/>
        <end position="216"/>
    </location>
</feature>
<proteinExistence type="predicted"/>
<dbReference type="Proteomes" id="UP000000440">
    <property type="component" value="Chromosome"/>
</dbReference>
<reference evidence="3 4" key="1">
    <citation type="journal article" date="2002" name="DNA Res.">
        <title>Complete genome structure of the thermophilic cyanobacterium Thermosynechococcus elongatus BP-1.</title>
        <authorList>
            <person name="Nakamura Y."/>
            <person name="Kaneko T."/>
            <person name="Sato S."/>
            <person name="Ikeuchi M."/>
            <person name="Katoh H."/>
            <person name="Sasamoto S."/>
            <person name="Watanabe A."/>
            <person name="Iriguchi M."/>
            <person name="Kawashima K."/>
            <person name="Kimura T."/>
            <person name="Kishida Y."/>
            <person name="Kiyokawa C."/>
            <person name="Kohara M."/>
            <person name="Matsumoto M."/>
            <person name="Matsuno A."/>
            <person name="Nakazaki N."/>
            <person name="Shimpo S."/>
            <person name="Sugimoto M."/>
            <person name="Takeuchi C."/>
            <person name="Yamada M."/>
            <person name="Tabata S."/>
        </authorList>
    </citation>
    <scope>NUCLEOTIDE SEQUENCE [LARGE SCALE GENOMIC DNA]</scope>
    <source>
        <strain evidence="4">IAM M-273 / NIES-2133 / BP-1</strain>
    </source>
</reference>
<dbReference type="EnsemblBacteria" id="BAC09941">
    <property type="protein sequence ID" value="BAC09941"/>
    <property type="gene ID" value="BAC09941"/>
</dbReference>
<evidence type="ECO:0000259" key="2">
    <source>
        <dbReference type="Pfam" id="PF13439"/>
    </source>
</evidence>